<gene>
    <name evidence="35" type="ORF">TrRE_jg7567</name>
</gene>
<keyword evidence="36" id="KW-1185">Reference proteome</keyword>
<dbReference type="SUPFAM" id="SSF51230">
    <property type="entry name" value="Single hybrid motif"/>
    <property type="match status" value="1"/>
</dbReference>
<dbReference type="InterPro" id="IPR000089">
    <property type="entry name" value="Biotin_lipoyl"/>
</dbReference>
<dbReference type="Gene3D" id="2.70.20.10">
    <property type="entry name" value="Topoisomerase I, domain 3"/>
    <property type="match status" value="1"/>
</dbReference>
<feature type="domain" description="CoA carboxyltransferase N-terminal" evidence="32">
    <location>
        <begin position="2208"/>
        <end position="2546"/>
    </location>
</feature>
<keyword evidence="11" id="KW-0479">Metal-binding</keyword>
<organism evidence="35 36">
    <name type="scientific">Triparma retinervis</name>
    <dbReference type="NCBI Taxonomy" id="2557542"/>
    <lineage>
        <taxon>Eukaryota</taxon>
        <taxon>Sar</taxon>
        <taxon>Stramenopiles</taxon>
        <taxon>Ochrophyta</taxon>
        <taxon>Bolidophyceae</taxon>
        <taxon>Parmales</taxon>
        <taxon>Triparmaceae</taxon>
        <taxon>Triparma</taxon>
    </lineage>
</organism>
<dbReference type="Gene3D" id="3.30.470.20">
    <property type="entry name" value="ATP-grasp fold, B domain"/>
    <property type="match status" value="1"/>
</dbReference>
<evidence type="ECO:0000256" key="18">
    <source>
        <dbReference type="ARBA" id="ARBA00023125"/>
    </source>
</evidence>
<feature type="domain" description="Lipoyl-binding" evidence="29">
    <location>
        <begin position="1557"/>
        <end position="1631"/>
    </location>
</feature>
<dbReference type="Pfam" id="PF00364">
    <property type="entry name" value="Biotin_lipoyl"/>
    <property type="match status" value="1"/>
</dbReference>
<feature type="domain" description="ATP-grasp" evidence="30">
    <location>
        <begin position="1086"/>
        <end position="1277"/>
    </location>
</feature>
<dbReference type="InterPro" id="IPR011761">
    <property type="entry name" value="ATP-grasp"/>
</dbReference>
<dbReference type="InterPro" id="IPR001882">
    <property type="entry name" value="Biotin_BS"/>
</dbReference>
<evidence type="ECO:0000256" key="19">
    <source>
        <dbReference type="ARBA" id="ARBA00023160"/>
    </source>
</evidence>
<dbReference type="GO" id="GO:0006265">
    <property type="term" value="P:DNA topological change"/>
    <property type="evidence" value="ECO:0007669"/>
    <property type="project" value="InterPro"/>
</dbReference>
<keyword evidence="21" id="KW-0413">Isomerase</keyword>
<dbReference type="InterPro" id="IPR013824">
    <property type="entry name" value="Topo_IA_cen_sub1"/>
</dbReference>
<dbReference type="InterPro" id="IPR013537">
    <property type="entry name" value="AcCoA_COase_cen"/>
</dbReference>
<dbReference type="InterPro" id="IPR011054">
    <property type="entry name" value="Rudment_hybrid_motif"/>
</dbReference>
<dbReference type="CDD" id="cd06850">
    <property type="entry name" value="biotinyl_domain"/>
    <property type="match status" value="1"/>
</dbReference>
<dbReference type="Pfam" id="PF01131">
    <property type="entry name" value="Topoisom_bac"/>
    <property type="match status" value="1"/>
</dbReference>
<dbReference type="Pfam" id="PF01039">
    <property type="entry name" value="Carboxyl_trans"/>
    <property type="match status" value="1"/>
</dbReference>
<evidence type="ECO:0000313" key="35">
    <source>
        <dbReference type="EMBL" id="GMH59902.1"/>
    </source>
</evidence>
<evidence type="ECO:0000256" key="4">
    <source>
        <dbReference type="ARBA" id="ARBA00009446"/>
    </source>
</evidence>
<dbReference type="PROSITE" id="PS00867">
    <property type="entry name" value="CPSASE_2"/>
    <property type="match status" value="1"/>
</dbReference>
<dbReference type="InterPro" id="IPR049076">
    <property type="entry name" value="ACCA"/>
</dbReference>
<keyword evidence="6" id="KW-0963">Cytoplasm</keyword>
<dbReference type="Gene3D" id="2.40.460.10">
    <property type="entry name" value="Biotin dependent carboxylase carboxyltransferase"/>
    <property type="match status" value="1"/>
</dbReference>
<dbReference type="Gene3D" id="3.40.50.140">
    <property type="match status" value="1"/>
</dbReference>
<evidence type="ECO:0000259" key="28">
    <source>
        <dbReference type="PROSITE" id="PS50880"/>
    </source>
</evidence>
<dbReference type="InterPro" id="IPR049074">
    <property type="entry name" value="ACCA_BT"/>
</dbReference>
<dbReference type="SUPFAM" id="SSF51246">
    <property type="entry name" value="Rudiment single hybrid motif"/>
    <property type="match status" value="1"/>
</dbReference>
<evidence type="ECO:0000256" key="16">
    <source>
        <dbReference type="ARBA" id="ARBA00023029"/>
    </source>
</evidence>
<dbReference type="SMART" id="SM00493">
    <property type="entry name" value="TOPRIM"/>
    <property type="match status" value="1"/>
</dbReference>
<dbReference type="InterPro" id="IPR034144">
    <property type="entry name" value="TOPRIM_TopoIII"/>
</dbReference>
<feature type="domain" description="Toprim" evidence="28">
    <location>
        <begin position="3"/>
        <end position="161"/>
    </location>
</feature>
<evidence type="ECO:0000256" key="11">
    <source>
        <dbReference type="ARBA" id="ARBA00022723"/>
    </source>
</evidence>
<dbReference type="InterPro" id="IPR005482">
    <property type="entry name" value="Biotin_COase_C"/>
</dbReference>
<dbReference type="GO" id="GO:0005524">
    <property type="term" value="F:ATP binding"/>
    <property type="evidence" value="ECO:0007669"/>
    <property type="project" value="UniProtKB-UniRule"/>
</dbReference>
<keyword evidence="17" id="KW-0443">Lipid metabolism</keyword>
<evidence type="ECO:0000256" key="13">
    <source>
        <dbReference type="ARBA" id="ARBA00022832"/>
    </source>
</evidence>
<evidence type="ECO:0000256" key="10">
    <source>
        <dbReference type="ARBA" id="ARBA00022598"/>
    </source>
</evidence>
<dbReference type="InterPro" id="IPR034733">
    <property type="entry name" value="AcCoA_carboxyl_beta"/>
</dbReference>
<comment type="similarity">
    <text evidence="4">Belongs to the type IA topoisomerase family.</text>
</comment>
<dbReference type="SMART" id="SM00878">
    <property type="entry name" value="Biotin_carb_C"/>
    <property type="match status" value="1"/>
</dbReference>
<comment type="pathway">
    <text evidence="3">Lipid metabolism; malonyl-CoA biosynthesis; malonyl-CoA from acetyl-CoA: step 1/1.</text>
</comment>
<evidence type="ECO:0000256" key="22">
    <source>
        <dbReference type="ARBA" id="ARBA00023267"/>
    </source>
</evidence>
<evidence type="ECO:0000259" key="33">
    <source>
        <dbReference type="PROSITE" id="PS50989"/>
    </source>
</evidence>
<keyword evidence="13" id="KW-0276">Fatty acid metabolism</keyword>
<keyword evidence="10" id="KW-0436">Ligase</keyword>
<dbReference type="SUPFAM" id="SSF56712">
    <property type="entry name" value="Prokaryotic type I DNA topoisomerase"/>
    <property type="match status" value="1"/>
</dbReference>
<dbReference type="PROSITE" id="PS50975">
    <property type="entry name" value="ATP_GRASP"/>
    <property type="match status" value="1"/>
</dbReference>
<dbReference type="InterPro" id="IPR006171">
    <property type="entry name" value="TOPRIM_dom"/>
</dbReference>
<dbReference type="GO" id="GO:0046872">
    <property type="term" value="F:metal ion binding"/>
    <property type="evidence" value="ECO:0007669"/>
    <property type="project" value="UniProtKB-KW"/>
</dbReference>
<dbReference type="GO" id="GO:0005829">
    <property type="term" value="C:cytosol"/>
    <property type="evidence" value="ECO:0007669"/>
    <property type="project" value="UniProtKB-SubCell"/>
</dbReference>
<dbReference type="InterPro" id="IPR013826">
    <property type="entry name" value="Topo_IA_cen_sub3"/>
</dbReference>
<dbReference type="Pfam" id="PF01751">
    <property type="entry name" value="Toprim"/>
    <property type="match status" value="1"/>
</dbReference>
<evidence type="ECO:0000256" key="25">
    <source>
        <dbReference type="ARBA" id="ARBA00048600"/>
    </source>
</evidence>
<keyword evidence="23" id="KW-0511">Multifunctional enzyme</keyword>
<comment type="cofactor">
    <cofactor evidence="1">
        <name>biotin</name>
        <dbReference type="ChEBI" id="CHEBI:57586"/>
    </cofactor>
</comment>
<keyword evidence="19" id="KW-0275">Fatty acid biosynthesis</keyword>
<dbReference type="GO" id="GO:0003989">
    <property type="term" value="F:acetyl-CoA carboxylase activity"/>
    <property type="evidence" value="ECO:0007669"/>
    <property type="project" value="UniProtKB-EC"/>
</dbReference>
<feature type="domain" description="CoA carboxyltransferase C-terminal" evidence="33">
    <location>
        <begin position="2550"/>
        <end position="2859"/>
    </location>
</feature>
<comment type="catalytic activity">
    <reaction evidence="25">
        <text>N(6)-biotinyl-L-lysyl-[protein] + hydrogencarbonate + ATP = N(6)-carboxybiotinyl-L-lysyl-[protein] + ADP + phosphate + H(+)</text>
        <dbReference type="Rhea" id="RHEA:13501"/>
        <dbReference type="Rhea" id="RHEA-COMP:10505"/>
        <dbReference type="Rhea" id="RHEA-COMP:10506"/>
        <dbReference type="ChEBI" id="CHEBI:15378"/>
        <dbReference type="ChEBI" id="CHEBI:17544"/>
        <dbReference type="ChEBI" id="CHEBI:30616"/>
        <dbReference type="ChEBI" id="CHEBI:43474"/>
        <dbReference type="ChEBI" id="CHEBI:83144"/>
        <dbReference type="ChEBI" id="CHEBI:83145"/>
        <dbReference type="ChEBI" id="CHEBI:456216"/>
        <dbReference type="EC" id="6.3.4.14"/>
    </reaction>
</comment>
<dbReference type="Pfam" id="PF02786">
    <property type="entry name" value="CPSase_L_D2"/>
    <property type="match status" value="1"/>
</dbReference>
<dbReference type="Gene3D" id="3.90.226.10">
    <property type="entry name" value="2-enoyl-CoA Hydratase, Chain A, domain 1"/>
    <property type="match status" value="2"/>
</dbReference>
<comment type="caution">
    <text evidence="35">The sequence shown here is derived from an EMBL/GenBank/DDBJ whole genome shotgun (WGS) entry which is preliminary data.</text>
</comment>
<evidence type="ECO:0000256" key="9">
    <source>
        <dbReference type="ARBA" id="ARBA00022553"/>
    </source>
</evidence>
<evidence type="ECO:0000256" key="2">
    <source>
        <dbReference type="ARBA" id="ARBA00004514"/>
    </source>
</evidence>
<dbReference type="InterPro" id="IPR029045">
    <property type="entry name" value="ClpP/crotonase-like_dom_sf"/>
</dbReference>
<evidence type="ECO:0008006" key="37">
    <source>
        <dbReference type="Google" id="ProtNLM"/>
    </source>
</evidence>
<dbReference type="PROSITE" id="PS50880">
    <property type="entry name" value="TOPRIM"/>
    <property type="match status" value="1"/>
</dbReference>
<keyword evidence="15" id="KW-0460">Magnesium</keyword>
<protein>
    <recommendedName>
        <fullName evidence="37">DNA topoisomerase</fullName>
    </recommendedName>
</protein>
<dbReference type="InterPro" id="IPR011762">
    <property type="entry name" value="COA_CT_N"/>
</dbReference>
<dbReference type="FunFam" id="1.10.290.10:FF:000001">
    <property type="entry name" value="DNA topoisomerase"/>
    <property type="match status" value="1"/>
</dbReference>
<dbReference type="GO" id="GO:0003677">
    <property type="term" value="F:DNA binding"/>
    <property type="evidence" value="ECO:0007669"/>
    <property type="project" value="UniProtKB-KW"/>
</dbReference>
<dbReference type="SMART" id="SM00436">
    <property type="entry name" value="TOP1Bc"/>
    <property type="match status" value="1"/>
</dbReference>
<dbReference type="FunFam" id="3.30.470.20:FF:000043">
    <property type="entry name" value="acetyl-CoA carboxylase 1-like"/>
    <property type="match status" value="1"/>
</dbReference>
<dbReference type="PRINTS" id="PR00417">
    <property type="entry name" value="PRTPISMRASEI"/>
</dbReference>
<dbReference type="InterPro" id="IPR013815">
    <property type="entry name" value="ATP_grasp_subdomain_1"/>
</dbReference>
<dbReference type="PROSITE" id="PS50979">
    <property type="entry name" value="BC"/>
    <property type="match status" value="1"/>
</dbReference>
<evidence type="ECO:0000256" key="5">
    <source>
        <dbReference type="ARBA" id="ARBA00011738"/>
    </source>
</evidence>
<dbReference type="Pfam" id="PF21385">
    <property type="entry name" value="ACCA_BT"/>
    <property type="match status" value="1"/>
</dbReference>
<keyword evidence="20" id="KW-0464">Manganese</keyword>
<comment type="subcellular location">
    <subcellularLocation>
        <location evidence="2">Cytoplasm</location>
        <location evidence="2">Cytosol</location>
    </subcellularLocation>
</comment>
<dbReference type="InterPro" id="IPR023405">
    <property type="entry name" value="Topo_IA_core_domain"/>
</dbReference>
<dbReference type="InterPro" id="IPR011764">
    <property type="entry name" value="Biotin_carboxylation_dom"/>
</dbReference>
<dbReference type="PANTHER" id="PTHR45728">
    <property type="entry name" value="ACETYL-COA CARBOXYLASE, ISOFORM A"/>
    <property type="match status" value="1"/>
</dbReference>
<dbReference type="InterPro" id="IPR003601">
    <property type="entry name" value="Topo_IA_2"/>
</dbReference>
<keyword evidence="22" id="KW-0092">Biotin</keyword>
<evidence type="ECO:0000259" key="34">
    <source>
        <dbReference type="PROSITE" id="PS52039"/>
    </source>
</evidence>
<reference evidence="35" key="1">
    <citation type="submission" date="2022-07" db="EMBL/GenBank/DDBJ databases">
        <title>Genome analysis of Parmales, a sister group of diatoms, reveals the evolutionary specialization of diatoms from phago-mixotrophs to photoautotrophs.</title>
        <authorList>
            <person name="Ban H."/>
            <person name="Sato S."/>
            <person name="Yoshikawa S."/>
            <person name="Kazumasa Y."/>
            <person name="Nakamura Y."/>
            <person name="Ichinomiya M."/>
            <person name="Saitoh K."/>
            <person name="Sato N."/>
            <person name="Blanc-Mathieu R."/>
            <person name="Endo H."/>
            <person name="Kuwata A."/>
            <person name="Ogata H."/>
        </authorList>
    </citation>
    <scope>NUCLEOTIDE SEQUENCE</scope>
</reference>
<evidence type="ECO:0000256" key="27">
    <source>
        <dbReference type="SAM" id="MobiDB-lite"/>
    </source>
</evidence>
<dbReference type="PROSITE" id="PS00188">
    <property type="entry name" value="BIOTIN"/>
    <property type="match status" value="1"/>
</dbReference>
<dbReference type="Gene3D" id="3.90.1770.10">
    <property type="entry name" value="PreATP-grasp domain"/>
    <property type="match status" value="1"/>
</dbReference>
<keyword evidence="12 26" id="KW-0547">Nucleotide-binding</keyword>
<dbReference type="SUPFAM" id="SSF56059">
    <property type="entry name" value="Glutathione synthetase ATP-binding domain-like"/>
    <property type="match status" value="1"/>
</dbReference>
<dbReference type="InterPro" id="IPR023406">
    <property type="entry name" value="Topo_IA_AS"/>
</dbReference>
<dbReference type="InterPro" id="IPR011053">
    <property type="entry name" value="Single_hybrid_motif"/>
</dbReference>
<evidence type="ECO:0000313" key="36">
    <source>
        <dbReference type="Proteomes" id="UP001165082"/>
    </source>
</evidence>
<dbReference type="SUPFAM" id="SSF52096">
    <property type="entry name" value="ClpP/crotonase"/>
    <property type="match status" value="2"/>
</dbReference>
<evidence type="ECO:0000256" key="24">
    <source>
        <dbReference type="ARBA" id="ARBA00048065"/>
    </source>
</evidence>
<evidence type="ECO:0000256" key="3">
    <source>
        <dbReference type="ARBA" id="ARBA00004956"/>
    </source>
</evidence>
<dbReference type="InterPro" id="IPR016185">
    <property type="entry name" value="PreATP-grasp_dom_sf"/>
</dbReference>
<dbReference type="Gene3D" id="2.40.50.100">
    <property type="match status" value="1"/>
</dbReference>
<dbReference type="GO" id="GO:0003917">
    <property type="term" value="F:DNA topoisomerase type I (single strand cut, ATP-independent) activity"/>
    <property type="evidence" value="ECO:0007669"/>
    <property type="project" value="InterPro"/>
</dbReference>
<accession>A0A9W6ZYZ9</accession>
<dbReference type="InterPro" id="IPR005481">
    <property type="entry name" value="BC-like_N"/>
</dbReference>
<name>A0A9W6ZYZ9_9STRA</name>
<evidence type="ECO:0000256" key="7">
    <source>
        <dbReference type="ARBA" id="ARBA00022516"/>
    </source>
</evidence>
<evidence type="ECO:0000256" key="15">
    <source>
        <dbReference type="ARBA" id="ARBA00022842"/>
    </source>
</evidence>
<evidence type="ECO:0000256" key="26">
    <source>
        <dbReference type="PROSITE-ProRule" id="PRU00409"/>
    </source>
</evidence>
<keyword evidence="16" id="KW-0799">Topoisomerase</keyword>
<feature type="domain" description="Biotin carboxylation" evidence="31">
    <location>
        <begin position="924"/>
        <end position="1429"/>
    </location>
</feature>
<dbReference type="PANTHER" id="PTHR45728:SF3">
    <property type="entry name" value="ACETYL-COA CARBOXYLASE"/>
    <property type="match status" value="1"/>
</dbReference>
<dbReference type="GO" id="GO:0004075">
    <property type="term" value="F:biotin carboxylase activity"/>
    <property type="evidence" value="ECO:0007669"/>
    <property type="project" value="UniProtKB-EC"/>
</dbReference>
<evidence type="ECO:0000256" key="6">
    <source>
        <dbReference type="ARBA" id="ARBA00022490"/>
    </source>
</evidence>
<evidence type="ECO:0000259" key="29">
    <source>
        <dbReference type="PROSITE" id="PS50968"/>
    </source>
</evidence>
<dbReference type="CDD" id="cd00186">
    <property type="entry name" value="TOP1Ac"/>
    <property type="match status" value="1"/>
</dbReference>
<keyword evidence="8" id="KW-0021">Allosteric enzyme</keyword>
<dbReference type="InterPro" id="IPR013825">
    <property type="entry name" value="Topo_IA_cen_sub2"/>
</dbReference>
<evidence type="ECO:0000259" key="32">
    <source>
        <dbReference type="PROSITE" id="PS50980"/>
    </source>
</evidence>
<evidence type="ECO:0000259" key="31">
    <source>
        <dbReference type="PROSITE" id="PS50979"/>
    </source>
</evidence>
<evidence type="ECO:0000259" key="30">
    <source>
        <dbReference type="PROSITE" id="PS50975"/>
    </source>
</evidence>
<proteinExistence type="inferred from homology"/>
<dbReference type="FunFam" id="3.90.226.10:FF:000010">
    <property type="entry name" value="acetyl-CoA carboxylase isoform X2"/>
    <property type="match status" value="1"/>
</dbReference>
<keyword evidence="14 26" id="KW-0067">ATP-binding</keyword>
<evidence type="ECO:0000256" key="17">
    <source>
        <dbReference type="ARBA" id="ARBA00023098"/>
    </source>
</evidence>
<dbReference type="PROSITE" id="PS50980">
    <property type="entry name" value="COA_CT_NTER"/>
    <property type="match status" value="1"/>
</dbReference>
<dbReference type="FunFam" id="3.40.50.140:FF:000003">
    <property type="entry name" value="DNA topoisomerase"/>
    <property type="match status" value="1"/>
</dbReference>
<keyword evidence="18" id="KW-0238">DNA-binding</keyword>
<dbReference type="InterPro" id="IPR013497">
    <property type="entry name" value="Topo_IA_cen"/>
</dbReference>
<dbReference type="InterPro" id="IPR003602">
    <property type="entry name" value="Topo_IA_DNA-bd_dom"/>
</dbReference>
<keyword evidence="7" id="KW-0444">Lipid biosynthesis</keyword>
<dbReference type="CDD" id="cd03362">
    <property type="entry name" value="TOPRIM_TopoIA_TopoIII"/>
    <property type="match status" value="1"/>
</dbReference>
<evidence type="ECO:0000256" key="1">
    <source>
        <dbReference type="ARBA" id="ARBA00001953"/>
    </source>
</evidence>
<dbReference type="Gene3D" id="3.40.50.20">
    <property type="match status" value="1"/>
</dbReference>
<evidence type="ECO:0000256" key="14">
    <source>
        <dbReference type="ARBA" id="ARBA00022840"/>
    </source>
</evidence>
<dbReference type="Pfam" id="PF00289">
    <property type="entry name" value="Biotin_carb_N"/>
    <property type="match status" value="1"/>
</dbReference>
<dbReference type="Pfam" id="PF02785">
    <property type="entry name" value="Biotin_carb_C"/>
    <property type="match status" value="1"/>
</dbReference>
<keyword evidence="9" id="KW-0597">Phosphoprotein</keyword>
<evidence type="ECO:0000256" key="20">
    <source>
        <dbReference type="ARBA" id="ARBA00023211"/>
    </source>
</evidence>
<dbReference type="OrthoDB" id="196847at2759"/>
<dbReference type="FunFam" id="3.30.1490.20:FF:000003">
    <property type="entry name" value="acetyl-CoA carboxylase isoform X1"/>
    <property type="match status" value="1"/>
</dbReference>
<dbReference type="PROSITE" id="PS52039">
    <property type="entry name" value="TOPO_IA_2"/>
    <property type="match status" value="1"/>
</dbReference>
<dbReference type="GO" id="GO:0006633">
    <property type="term" value="P:fatty acid biosynthetic process"/>
    <property type="evidence" value="ECO:0007669"/>
    <property type="project" value="UniProtKB-KW"/>
</dbReference>
<dbReference type="PROSITE" id="PS50989">
    <property type="entry name" value="COA_CT_CTER"/>
    <property type="match status" value="1"/>
</dbReference>
<feature type="region of interest" description="Disordered" evidence="27">
    <location>
        <begin position="382"/>
        <end position="409"/>
    </location>
</feature>
<dbReference type="Gene3D" id="1.10.290.10">
    <property type="entry name" value="Topoisomerase I, domain 4"/>
    <property type="match status" value="1"/>
</dbReference>
<evidence type="ECO:0000256" key="8">
    <source>
        <dbReference type="ARBA" id="ARBA00022533"/>
    </source>
</evidence>
<dbReference type="Gene3D" id="3.30.1490.20">
    <property type="entry name" value="ATP-grasp fold, A domain"/>
    <property type="match status" value="1"/>
</dbReference>
<evidence type="ECO:0000256" key="23">
    <source>
        <dbReference type="ARBA" id="ARBA00023268"/>
    </source>
</evidence>
<comment type="subunit">
    <text evidence="5">Homodimer.</text>
</comment>
<dbReference type="Pfam" id="PF08326">
    <property type="entry name" value="ACC_central"/>
    <property type="match status" value="1"/>
</dbReference>
<comment type="catalytic activity">
    <reaction evidence="24">
        <text>hydrogencarbonate + acetyl-CoA + ATP = malonyl-CoA + ADP + phosphate + H(+)</text>
        <dbReference type="Rhea" id="RHEA:11308"/>
        <dbReference type="ChEBI" id="CHEBI:15378"/>
        <dbReference type="ChEBI" id="CHEBI:17544"/>
        <dbReference type="ChEBI" id="CHEBI:30616"/>
        <dbReference type="ChEBI" id="CHEBI:43474"/>
        <dbReference type="ChEBI" id="CHEBI:57288"/>
        <dbReference type="ChEBI" id="CHEBI:57384"/>
        <dbReference type="ChEBI" id="CHEBI:456216"/>
        <dbReference type="EC" id="6.4.1.2"/>
    </reaction>
</comment>
<evidence type="ECO:0000256" key="12">
    <source>
        <dbReference type="ARBA" id="ARBA00022741"/>
    </source>
</evidence>
<evidence type="ECO:0000256" key="21">
    <source>
        <dbReference type="ARBA" id="ARBA00023235"/>
    </source>
</evidence>
<dbReference type="InterPro" id="IPR011763">
    <property type="entry name" value="COA_CT_C"/>
</dbReference>
<dbReference type="PROSITE" id="PS00396">
    <property type="entry name" value="TOPO_IA_1"/>
    <property type="match status" value="1"/>
</dbReference>
<dbReference type="InterPro" id="IPR005479">
    <property type="entry name" value="CPAse_ATP-bd"/>
</dbReference>
<dbReference type="Gene3D" id="1.10.460.10">
    <property type="entry name" value="Topoisomerase I, domain 2"/>
    <property type="match status" value="1"/>
</dbReference>
<dbReference type="EMBL" id="BRXZ01003684">
    <property type="protein sequence ID" value="GMH59902.1"/>
    <property type="molecule type" value="Genomic_DNA"/>
</dbReference>
<dbReference type="FunFam" id="2.40.50.100:FF:000005">
    <property type="entry name" value="Acetyl-CoA carboxylase 1"/>
    <property type="match status" value="1"/>
</dbReference>
<feature type="domain" description="Topo IA-type catalytic" evidence="34">
    <location>
        <begin position="179"/>
        <end position="606"/>
    </location>
</feature>
<dbReference type="SUPFAM" id="SSF52440">
    <property type="entry name" value="PreATP-grasp domain"/>
    <property type="match status" value="1"/>
</dbReference>
<dbReference type="Proteomes" id="UP001165082">
    <property type="component" value="Unassembled WGS sequence"/>
</dbReference>
<sequence length="2922" mass="323841">MVHILNVAEKPSVAKSLSEVFSVMSNSHVQNDAGRSKYNRIFTVNNVTFPDPRQRNSRPQPMKMVMTSVAGHISGIEFKAPNDKWHGCLDSDLFSAPLERTVNPNFMDLKRQLEEQAKKAEILVLWLDCDREGEAIAEEVQEICCDANCRLKPHVFRAKFSTVLQGEIRRALDNLGRLDMKQVDAVNARQEIDLRIGAAFTRFQTKRYQKKYGLPSVISYGPCQFPTLGFVVERWARIETFIPEQFFTIKFGMKDPDSPNREINFQWKRNRLFDHVCALALFRSTLQARKARVLGTDGRNQNKWRPTPLATVELQKRASKYHRLASEVTMEAAEKLYQAGYISYPRTETEIFKPEFDVRGAVEVFRNNNLWGTYARSLLDGGKFQQPRNGRNDDNAHPPIIPVKSADPSEIPDVNQRKVYELVTKHFLACCSMDAKGQQTVLSVKMGTEEFTAKGLMVTEYNWLEIYKPYERWSAGQGILPNLGTGTEFEPASLIFESGSTAPPNYMSEVELISEMDKNKIGTDATIASHIKTIQEREYVVKTGQHFKPTLLGIALVEGYNSMGYQLNKPHLRAKMERKCNQVASGNLTKNNVITDVLREMKECFIKVEGEVNKLDAAFARHFSPVVDQAVLVKRAFSECKCGRSMDLKEIPVQDGNGGRTGGRSGHKVLYCDTCKESYSLPNTGKFEPLEEACPECDMQAVLQKQGDGYEGREKKICPNCMNNRAESSVTVFKCPRCPEGLVRLKKPSFSGYLLSCNTCSVAGNENGFSIWMPKSAIKIEICDEQYTCNCGEGGIIGNARKLKFVWKQGSVPPQMMGEQHLPMCVLCDQDLKDFMGVKVPSAPRGGGGRGAGARATDCFTIPGFGIAPAAKKVVTPATDVNTGPPAFIHSSPSILNMAATMDGSTSSKTALEDYVAARGGNLPIRKILIANNGMAATKSILSMRQWAYMELGDESAIKFVAMATPEDLKANAEFVRLADSFVEVPAGKNSNNYANVDVITKIAQEQGVDAVWPGWGHASENPKLPNTLKEMGIKFIGPTGPVMSVLGDKIAANILAQTAKVPSIPWSGSWGGPDDGPLEASLTAEGTIPDEVFEMATCRNVEEAVEAGARIGYENGLMIKASEGGGGKGIRFVDNEEDLRNAFIQVSNEVVGSPIFMMQLCKNARHLEVQIVGDEHGNAVALNGRDCSTQRRFQKIFEEGPPSIAPPETFKEMERAAQRLTQSIGYIGAGTVEYLFNADTGKFFFLELNPRLQVEHPVTEGISLVNLPATQLQVAMGIPLYRIPEVRKFYGKPDMYGDDKINFLEEDYKTIDSHVIAARITAENPDEGFKPTSGTIERIKFQSTSNVWGYFSVGPNGGIHEFADSQFGHLFAKGPTREHARKSLVLALKEIEVKGEIRTTVEYLVELLETEEFKQNTIDTAWLDGILKEKSVSVSQPPHLVVTSAAVYKAMNHIDEVKDEIKASLAKGQTSLSAINNMNEFPVEIAYEDVKYKFTVTRTSPDTLRLSINDQQIDVKIRQTPEGALVANFGGVPHRILGLDEPLGLRLSVDGVTTLMPAIFDPSELRTDVTGKVVRYLQEPGKEVKVGEPYVEVEAMKMIMPIKATESGTVTHTMSPGSIINAGDLLATLQLKDPSKVKKIVTHSGSLDIDDVPLDISATEGVAYALAGYSQDVESVAVSAMEGFKDIESAAEFVSSTIKSYLETESKFDSQLLDDVVLGLIKDNKDSLDAVIETSMAHQQLGMRNKLILAILRQVETFPDRFDMTSIPAEMLESLKSLTKFQSKQYGEIVLSSSSIIMESQIPSFIIRKDELRSALMSEDKNDLARSTTLSAGVDLLSALFDDSDEKVRAAALEVYVRRVYRAHSILSIDVATVGGRLTANWKFQFADTPAEESPVRNGHISVVADEASAISNLDSMLSNMESNIGAESGDEIVNVFHVALTNMSMDSDDVISSKWSETLTSKAAILHKLKVRSANVLVAATPKNPRYFSFPHCDGFKENPLRRNMRPTFHHLLELARLTSNHELVRMNAVGKNAQVYLGTEQTTRPIRGAPPQVLFVRALSHSVDVASSGGARRALLQGLDELERAQSDSRVSDTSSSRIFLHSLPELDTTPEEIVENFKEIMDKLKSTFATRLLKLRVDEIEVKLRVRVKENGKDVIKPVRLIASSMSGEWLKVSAYNEFPDKVTGVTQEFCRLGDEDGLCTFDPYGTSNVVQTKRSIARRVGSTYAYDFLGLLEVGLVDEWDRHLKDIAAGDLSRSNDAMPGRLFESEELIFDANKKIMKGSREIGTNKIGMLAWHVTMKTPEYPEGREVIFVANDVTVQSGSFGVEEDDFYFAASEYARNLKIPRVYIACNAGARIGLVEELKPLFQVKLTDDANPAKGFDYLYLTDKDYQNVEEGAVKAEKCPEGWKITDIIGTKNGIGVENLRGSGMIAGETSRAYDEIFTLSYVTGRSVGIGAYIVRLGQRVIQMKQGPMILTGFSALNKLLGKEVYTSQDQLGGPQVMYPNGVTHEVVDNDQAGVGAIIRWLSYVAKDATALPAVRENADPIDRKVEFQPTKTPYDPRHMLGGDGDALGFFDKGSFTEYLGGWGKSVVTGRARLGGIPVGAIAVETRLVEQRIPADPANPESREAILPQAGQVWFPDSSHKTAQAIRDFGNSENLPLMIFANWRGFSGGTRDMAGEILKFGAMIVDALREYKHPAFIYIPPHGELRGGSWVVVDPTINLEKMEMYADEESRGGILEPPGICEVKFRKQDQLAAMHRTDQELQILDQELDTCEFDSDAIQLKQKIKERETMLLPLYMQVAHEFADLHDRSGRMKAKGVIRDVVSWSTSREYFHYRIKRRIVQDDLVKQFKSADDSLDANATLDIMRGMYKGKDFEDDREFLAWCETGGAAIDDKILQMKRTRIKAKIAELESLL</sequence>
<dbReference type="PROSITE" id="PS50968">
    <property type="entry name" value="BIOTINYL_LIPOYL"/>
    <property type="match status" value="1"/>
</dbReference>
<dbReference type="SMART" id="SM00437">
    <property type="entry name" value="TOP1Ac"/>
    <property type="match status" value="1"/>
</dbReference>